<dbReference type="InterPro" id="IPR007365">
    <property type="entry name" value="TFR-like_dimer_dom"/>
</dbReference>
<accession>A0AAN8JXZ9</accession>
<dbReference type="GO" id="GO:0004180">
    <property type="term" value="F:carboxypeptidase activity"/>
    <property type="evidence" value="ECO:0007669"/>
    <property type="project" value="TreeGrafter"/>
</dbReference>
<feature type="domain" description="Transferrin receptor-like dimerisation" evidence="3">
    <location>
        <begin position="533"/>
        <end position="645"/>
    </location>
</feature>
<dbReference type="Pfam" id="PF04389">
    <property type="entry name" value="Peptidase_M28"/>
    <property type="match status" value="1"/>
</dbReference>
<sequence>MGNLNGLVKYVVNMWTTFHFDTVKVKKYKVQLSYPDYTALNQVTVNLNTAENKSQIFLSKSNASNENVAYLPFNAYAKSGVVKGPLVYAHYGRKKDFDILTNLNVEVNGSVVLIRYGRIHPGNKVKHAEEAGAAGVVLYCDPDDYTDGSGNIDGTWWLPSWAVQLSHVRYNLVGDPSTPDYTATPDSSLTNNSNMFPSIPVYPIMYSDADQLMSFIDNSTLVPSDWNGKLKSEYYAGPRRGTTDHNYLVEVTVNNSPEKRFVSNVIASIKGKHEPDHFVIIGSHIDSWTQGAVDAGTGFAILMDLARTFSDQIVEGWRPRRTIIFAVWDASKYGHIGSYEWVQEYEKQLGTGAVAYINLDSAIRGNYSFYAESNPLLYDVIYKAAMSVNCVDSHQNEMSVYDMWKQNFRSTEIPNRPEINGLAGDSDQSPFSYRIGVPSMSVAFTYDTKTYSKLPTYPAYSTLEDTLEYLQTYIDSNFTRHIAVNQILADIVLQLADSALLPFNITNYIHIVKMGHRCLNKYQKEFQDASIALEELNSVIDTFINSTQQFQKNFTKTGISEYQLHSKNEKLLHLTRAFIVERGLPNQSQYRNYLVAPHVENINEETVFPGIVSGVLHGKTTGDWDVLRQQVAILTITLQRASSILNEEIHTES</sequence>
<comment type="caution">
    <text evidence="5">The sequence shown here is derived from an EMBL/GenBank/DDBJ whole genome shotgun (WGS) entry which is preliminary data.</text>
</comment>
<reference evidence="5 6" key="1">
    <citation type="submission" date="2024-01" db="EMBL/GenBank/DDBJ databases">
        <title>The genome of the rayed Mediterranean limpet Patella caerulea (Linnaeus, 1758).</title>
        <authorList>
            <person name="Anh-Thu Weber A."/>
            <person name="Halstead-Nussloch G."/>
        </authorList>
    </citation>
    <scope>NUCLEOTIDE SEQUENCE [LARGE SCALE GENOMIC DNA]</scope>
    <source>
        <strain evidence="5">AATW-2023a</strain>
        <tissue evidence="5">Whole specimen</tissue>
    </source>
</reference>
<dbReference type="SUPFAM" id="SSF52025">
    <property type="entry name" value="PA domain"/>
    <property type="match status" value="1"/>
</dbReference>
<dbReference type="EMBL" id="JAZGQO010000007">
    <property type="protein sequence ID" value="KAK6182868.1"/>
    <property type="molecule type" value="Genomic_DNA"/>
</dbReference>
<organism evidence="5 6">
    <name type="scientific">Patella caerulea</name>
    <name type="common">Rayed Mediterranean limpet</name>
    <dbReference type="NCBI Taxonomy" id="87958"/>
    <lineage>
        <taxon>Eukaryota</taxon>
        <taxon>Metazoa</taxon>
        <taxon>Spiralia</taxon>
        <taxon>Lophotrochozoa</taxon>
        <taxon>Mollusca</taxon>
        <taxon>Gastropoda</taxon>
        <taxon>Patellogastropoda</taxon>
        <taxon>Patelloidea</taxon>
        <taxon>Patellidae</taxon>
        <taxon>Patella</taxon>
    </lineage>
</organism>
<feature type="domain" description="PA" evidence="2">
    <location>
        <begin position="82"/>
        <end position="166"/>
    </location>
</feature>
<dbReference type="InterPro" id="IPR036757">
    <property type="entry name" value="TFR-like_dimer_dom_sf"/>
</dbReference>
<dbReference type="Pfam" id="PF04253">
    <property type="entry name" value="TFR_dimer"/>
    <property type="match status" value="1"/>
</dbReference>
<protein>
    <submittedName>
        <fullName evidence="5">Uncharacterized protein</fullName>
    </submittedName>
</protein>
<dbReference type="SUPFAM" id="SSF53187">
    <property type="entry name" value="Zn-dependent exopeptidases"/>
    <property type="match status" value="1"/>
</dbReference>
<dbReference type="InterPro" id="IPR039373">
    <property type="entry name" value="Peptidase_M28B"/>
</dbReference>
<comment type="similarity">
    <text evidence="1">Belongs to the peptidase M28 family. M28B subfamily.</text>
</comment>
<evidence type="ECO:0000259" key="2">
    <source>
        <dbReference type="Pfam" id="PF02225"/>
    </source>
</evidence>
<gene>
    <name evidence="5" type="ORF">SNE40_010455</name>
</gene>
<dbReference type="Gene3D" id="3.50.30.30">
    <property type="match status" value="1"/>
</dbReference>
<dbReference type="Gene3D" id="1.20.930.40">
    <property type="entry name" value="Transferrin receptor-like, dimerisation domain"/>
    <property type="match status" value="1"/>
</dbReference>
<keyword evidence="6" id="KW-1185">Reference proteome</keyword>
<evidence type="ECO:0000259" key="3">
    <source>
        <dbReference type="Pfam" id="PF04253"/>
    </source>
</evidence>
<dbReference type="SUPFAM" id="SSF47672">
    <property type="entry name" value="Transferrin receptor-like dimerisation domain"/>
    <property type="match status" value="1"/>
</dbReference>
<evidence type="ECO:0000313" key="6">
    <source>
        <dbReference type="Proteomes" id="UP001347796"/>
    </source>
</evidence>
<dbReference type="PANTHER" id="PTHR10404:SF46">
    <property type="entry name" value="VACUOLAR PROTEIN SORTING-ASSOCIATED PROTEIN 70"/>
    <property type="match status" value="1"/>
</dbReference>
<name>A0AAN8JXZ9_PATCE</name>
<dbReference type="AlphaFoldDB" id="A0AAN8JXZ9"/>
<evidence type="ECO:0000313" key="5">
    <source>
        <dbReference type="EMBL" id="KAK6182868.1"/>
    </source>
</evidence>
<evidence type="ECO:0000259" key="4">
    <source>
        <dbReference type="Pfam" id="PF04389"/>
    </source>
</evidence>
<dbReference type="InterPro" id="IPR046450">
    <property type="entry name" value="PA_dom_sf"/>
</dbReference>
<dbReference type="Gene3D" id="3.40.630.10">
    <property type="entry name" value="Zn peptidases"/>
    <property type="match status" value="1"/>
</dbReference>
<dbReference type="InterPro" id="IPR003137">
    <property type="entry name" value="PA_domain"/>
</dbReference>
<feature type="domain" description="Peptidase M28" evidence="4">
    <location>
        <begin position="264"/>
        <end position="451"/>
    </location>
</feature>
<dbReference type="Proteomes" id="UP001347796">
    <property type="component" value="Unassembled WGS sequence"/>
</dbReference>
<evidence type="ECO:0000256" key="1">
    <source>
        <dbReference type="ARBA" id="ARBA00005634"/>
    </source>
</evidence>
<dbReference type="Pfam" id="PF02225">
    <property type="entry name" value="PA"/>
    <property type="match status" value="1"/>
</dbReference>
<proteinExistence type="inferred from homology"/>
<dbReference type="FunFam" id="3.40.630.10:FF:000101">
    <property type="entry name" value="N-acetylated alpha-linked acidic dipeptidase like 1"/>
    <property type="match status" value="1"/>
</dbReference>
<dbReference type="InterPro" id="IPR007484">
    <property type="entry name" value="Peptidase_M28"/>
</dbReference>
<dbReference type="PANTHER" id="PTHR10404">
    <property type="entry name" value="N-ACETYLATED-ALPHA-LINKED ACIDIC DIPEPTIDASE"/>
    <property type="match status" value="1"/>
</dbReference>